<name>A0A392RH95_9FABA</name>
<proteinExistence type="predicted"/>
<protein>
    <submittedName>
        <fullName evidence="1">Uncharacterized protein</fullName>
    </submittedName>
</protein>
<keyword evidence="2" id="KW-1185">Reference proteome</keyword>
<reference evidence="1 2" key="1">
    <citation type="journal article" date="2018" name="Front. Plant Sci.">
        <title>Red Clover (Trifolium pratense) and Zigzag Clover (T. medium) - A Picture of Genomic Similarities and Differences.</title>
        <authorList>
            <person name="Dluhosova J."/>
            <person name="Istvanek J."/>
            <person name="Nedelnik J."/>
            <person name="Repkova J."/>
        </authorList>
    </citation>
    <scope>NUCLEOTIDE SEQUENCE [LARGE SCALE GENOMIC DNA]</scope>
    <source>
        <strain evidence="2">cv. 10/8</strain>
        <tissue evidence="1">Leaf</tissue>
    </source>
</reference>
<accession>A0A392RH95</accession>
<dbReference type="Proteomes" id="UP000265520">
    <property type="component" value="Unassembled WGS sequence"/>
</dbReference>
<dbReference type="AlphaFoldDB" id="A0A392RH95"/>
<sequence length="41" mass="4356">GGYDIEDGDDGVWFVLMVDVEDESGGSGDDEGGATLWRQCC</sequence>
<organism evidence="1 2">
    <name type="scientific">Trifolium medium</name>
    <dbReference type="NCBI Taxonomy" id="97028"/>
    <lineage>
        <taxon>Eukaryota</taxon>
        <taxon>Viridiplantae</taxon>
        <taxon>Streptophyta</taxon>
        <taxon>Embryophyta</taxon>
        <taxon>Tracheophyta</taxon>
        <taxon>Spermatophyta</taxon>
        <taxon>Magnoliopsida</taxon>
        <taxon>eudicotyledons</taxon>
        <taxon>Gunneridae</taxon>
        <taxon>Pentapetalae</taxon>
        <taxon>rosids</taxon>
        <taxon>fabids</taxon>
        <taxon>Fabales</taxon>
        <taxon>Fabaceae</taxon>
        <taxon>Papilionoideae</taxon>
        <taxon>50 kb inversion clade</taxon>
        <taxon>NPAAA clade</taxon>
        <taxon>Hologalegina</taxon>
        <taxon>IRL clade</taxon>
        <taxon>Trifolieae</taxon>
        <taxon>Trifolium</taxon>
    </lineage>
</organism>
<dbReference type="EMBL" id="LXQA010228738">
    <property type="protein sequence ID" value="MCI35951.1"/>
    <property type="molecule type" value="Genomic_DNA"/>
</dbReference>
<evidence type="ECO:0000313" key="2">
    <source>
        <dbReference type="Proteomes" id="UP000265520"/>
    </source>
</evidence>
<evidence type="ECO:0000313" key="1">
    <source>
        <dbReference type="EMBL" id="MCI35951.1"/>
    </source>
</evidence>
<comment type="caution">
    <text evidence="1">The sequence shown here is derived from an EMBL/GenBank/DDBJ whole genome shotgun (WGS) entry which is preliminary data.</text>
</comment>
<feature type="non-terminal residue" evidence="1">
    <location>
        <position position="1"/>
    </location>
</feature>